<sequence length="362" mass="39179">MFREGAVLCLWALCLSVGHSQPVSCTDGDHCTRGYYCDTEAKKCRECLRCQDFKREPLDDNTCITSIDKCGLCFKGYVIDRLGDVNAPCVISGTAEPAYPPNYVWWLIGVSVFIFLSLMIGIIVYIYVNPGVFKFAGNCPSGTVSTNILTAPRPTAPEAPPPYQPPYNDVPYTSVRTTESPCPPTLGVEDIGDVNEEYGSFIKPMSRMQQSGPRQSDANQTARVFNVPSYDRQDSPSPETPIITEVNDNLPVHDEVTADSNWTPNGPSNADINANVSEATSEAASEAASGALSQQLAVARDTTLIEHAPKRKRLSAPSSNNGNRESSSGADYTQGHSSGTQTGAPYNFITQITNVVQINQTS</sequence>
<organism evidence="4 5">
    <name type="scientific">Arctia plantaginis</name>
    <name type="common">Wood tiger moth</name>
    <name type="synonym">Phalaena plantaginis</name>
    <dbReference type="NCBI Taxonomy" id="874455"/>
    <lineage>
        <taxon>Eukaryota</taxon>
        <taxon>Metazoa</taxon>
        <taxon>Ecdysozoa</taxon>
        <taxon>Arthropoda</taxon>
        <taxon>Hexapoda</taxon>
        <taxon>Insecta</taxon>
        <taxon>Pterygota</taxon>
        <taxon>Neoptera</taxon>
        <taxon>Endopterygota</taxon>
        <taxon>Lepidoptera</taxon>
        <taxon>Glossata</taxon>
        <taxon>Ditrysia</taxon>
        <taxon>Noctuoidea</taxon>
        <taxon>Erebidae</taxon>
        <taxon>Arctiinae</taxon>
        <taxon>Arctia</taxon>
    </lineage>
</organism>
<name>A0A8S0Z088_ARCPL</name>
<feature type="compositionally biased region" description="Polar residues" evidence="1">
    <location>
        <begin position="330"/>
        <end position="345"/>
    </location>
</feature>
<protein>
    <recommendedName>
        <fullName evidence="6">TNFR-Cys domain-containing protein</fullName>
    </recommendedName>
</protein>
<evidence type="ECO:0000256" key="2">
    <source>
        <dbReference type="SAM" id="Phobius"/>
    </source>
</evidence>
<dbReference type="OrthoDB" id="6368224at2759"/>
<keyword evidence="2" id="KW-0472">Membrane</keyword>
<evidence type="ECO:0000313" key="5">
    <source>
        <dbReference type="Proteomes" id="UP000494106"/>
    </source>
</evidence>
<accession>A0A8S0Z088</accession>
<feature type="transmembrane region" description="Helical" evidence="2">
    <location>
        <begin position="103"/>
        <end position="128"/>
    </location>
</feature>
<evidence type="ECO:0000313" key="4">
    <source>
        <dbReference type="EMBL" id="CAB3224976.1"/>
    </source>
</evidence>
<keyword evidence="2" id="KW-1133">Transmembrane helix</keyword>
<feature type="chain" id="PRO_5035914677" description="TNFR-Cys domain-containing protein" evidence="3">
    <location>
        <begin position="21"/>
        <end position="362"/>
    </location>
</feature>
<feature type="compositionally biased region" description="Low complexity" evidence="1">
    <location>
        <begin position="318"/>
        <end position="329"/>
    </location>
</feature>
<keyword evidence="3" id="KW-0732">Signal</keyword>
<gene>
    <name evidence="4" type="ORF">APLA_LOCUS2259</name>
</gene>
<feature type="region of interest" description="Disordered" evidence="1">
    <location>
        <begin position="306"/>
        <end position="345"/>
    </location>
</feature>
<dbReference type="Proteomes" id="UP000494106">
    <property type="component" value="Unassembled WGS sequence"/>
</dbReference>
<evidence type="ECO:0000256" key="1">
    <source>
        <dbReference type="SAM" id="MobiDB-lite"/>
    </source>
</evidence>
<reference evidence="4 5" key="1">
    <citation type="submission" date="2020-04" db="EMBL/GenBank/DDBJ databases">
        <authorList>
            <person name="Wallbank WR R."/>
            <person name="Pardo Diaz C."/>
            <person name="Kozak K."/>
            <person name="Martin S."/>
            <person name="Jiggins C."/>
            <person name="Moest M."/>
            <person name="Warren A I."/>
            <person name="Byers J.R.P. K."/>
            <person name="Montejo-Kovacevich G."/>
            <person name="Yen C E."/>
        </authorList>
    </citation>
    <scope>NUCLEOTIDE SEQUENCE [LARGE SCALE GENOMIC DNA]</scope>
</reference>
<proteinExistence type="predicted"/>
<keyword evidence="5" id="KW-1185">Reference proteome</keyword>
<keyword evidence="2" id="KW-0812">Transmembrane</keyword>
<feature type="signal peptide" evidence="3">
    <location>
        <begin position="1"/>
        <end position="20"/>
    </location>
</feature>
<dbReference type="EMBL" id="CADEBC010000196">
    <property type="protein sequence ID" value="CAB3224976.1"/>
    <property type="molecule type" value="Genomic_DNA"/>
</dbReference>
<dbReference type="AlphaFoldDB" id="A0A8S0Z088"/>
<comment type="caution">
    <text evidence="4">The sequence shown here is derived from an EMBL/GenBank/DDBJ whole genome shotgun (WGS) entry which is preliminary data.</text>
</comment>
<evidence type="ECO:0000256" key="3">
    <source>
        <dbReference type="SAM" id="SignalP"/>
    </source>
</evidence>
<evidence type="ECO:0008006" key="6">
    <source>
        <dbReference type="Google" id="ProtNLM"/>
    </source>
</evidence>